<dbReference type="Proteomes" id="UP000095287">
    <property type="component" value="Unplaced"/>
</dbReference>
<protein>
    <submittedName>
        <fullName evidence="2">C-type lectin domain-containing protein</fullName>
    </submittedName>
</protein>
<keyword evidence="1" id="KW-1185">Reference proteome</keyword>
<organism evidence="1 2">
    <name type="scientific">Steinernema glaseri</name>
    <dbReference type="NCBI Taxonomy" id="37863"/>
    <lineage>
        <taxon>Eukaryota</taxon>
        <taxon>Metazoa</taxon>
        <taxon>Ecdysozoa</taxon>
        <taxon>Nematoda</taxon>
        <taxon>Chromadorea</taxon>
        <taxon>Rhabditida</taxon>
        <taxon>Tylenchina</taxon>
        <taxon>Panagrolaimomorpha</taxon>
        <taxon>Strongyloidoidea</taxon>
        <taxon>Steinernematidae</taxon>
        <taxon>Steinernema</taxon>
    </lineage>
</organism>
<sequence length="103" mass="11626">MELASANQMCESSGFTVPLPSFEIRSSSGYENEDQRDALVGGVALFTTIMTRAFVLQTAEPCRWLLEEDSLLTDALEMVLKDERRLEEWKAIGKGIQSIRIQR</sequence>
<evidence type="ECO:0000313" key="2">
    <source>
        <dbReference type="WBParaSite" id="L893_g10889.t1"/>
    </source>
</evidence>
<dbReference type="AlphaFoldDB" id="A0A1I7XYG4"/>
<name>A0A1I7XYG4_9BILA</name>
<reference evidence="2" key="1">
    <citation type="submission" date="2016-11" db="UniProtKB">
        <authorList>
            <consortium name="WormBaseParasite"/>
        </authorList>
    </citation>
    <scope>IDENTIFICATION</scope>
</reference>
<evidence type="ECO:0000313" key="1">
    <source>
        <dbReference type="Proteomes" id="UP000095287"/>
    </source>
</evidence>
<accession>A0A1I7XYG4</accession>
<proteinExistence type="predicted"/>
<dbReference type="WBParaSite" id="L893_g10889.t1">
    <property type="protein sequence ID" value="L893_g10889.t1"/>
    <property type="gene ID" value="L893_g10889"/>
</dbReference>